<evidence type="ECO:0000313" key="7">
    <source>
        <dbReference type="EMBL" id="KAK9985628.1"/>
    </source>
</evidence>
<dbReference type="Gene3D" id="3.30.230.70">
    <property type="entry name" value="GHMP Kinase, N-terminal domain"/>
    <property type="match status" value="1"/>
</dbReference>
<dbReference type="GO" id="GO:0000467">
    <property type="term" value="P:exonucleolytic trimming to generate mature 3'-end of 5.8S rRNA from tricistronic rRNA transcript (SSU-rRNA, 5.8S rRNA, LSU-rRNA)"/>
    <property type="evidence" value="ECO:0007669"/>
    <property type="project" value="TreeGrafter"/>
</dbReference>
<dbReference type="EMBL" id="JAZDWU010000011">
    <property type="protein sequence ID" value="KAK9985628.1"/>
    <property type="molecule type" value="Genomic_DNA"/>
</dbReference>
<keyword evidence="8" id="KW-1185">Reference proteome</keyword>
<name>A0AAW2BJ99_9ROSI</name>
<evidence type="ECO:0000256" key="1">
    <source>
        <dbReference type="ARBA" id="ARBA00004496"/>
    </source>
</evidence>
<protein>
    <recommendedName>
        <fullName evidence="6">Ribosomal RNA-processing protein 42</fullName>
    </recommendedName>
</protein>
<dbReference type="PANTHER" id="PTHR11097:SF8">
    <property type="entry name" value="EXOSOME COMPLEX COMPONENT RRP42"/>
    <property type="match status" value="1"/>
</dbReference>
<dbReference type="GO" id="GO:0034475">
    <property type="term" value="P:U4 snRNA 3'-end processing"/>
    <property type="evidence" value="ECO:0007669"/>
    <property type="project" value="TreeGrafter"/>
</dbReference>
<dbReference type="GO" id="GO:0071038">
    <property type="term" value="P:TRAMP-dependent tRNA surveillance pathway"/>
    <property type="evidence" value="ECO:0007669"/>
    <property type="project" value="TreeGrafter"/>
</dbReference>
<dbReference type="InterPro" id="IPR027408">
    <property type="entry name" value="PNPase/RNase_PH_dom_sf"/>
</dbReference>
<dbReference type="SUPFAM" id="SSF54211">
    <property type="entry name" value="Ribosomal protein S5 domain 2-like"/>
    <property type="match status" value="1"/>
</dbReference>
<evidence type="ECO:0000256" key="3">
    <source>
        <dbReference type="ARBA" id="ARBA00006678"/>
    </source>
</evidence>
<proteinExistence type="inferred from homology"/>
<dbReference type="GO" id="GO:0034476">
    <property type="term" value="P:U5 snRNA 3'-end processing"/>
    <property type="evidence" value="ECO:0007669"/>
    <property type="project" value="TreeGrafter"/>
</dbReference>
<comment type="caution">
    <text evidence="7">The sequence shown here is derived from an EMBL/GenBank/DDBJ whole genome shotgun (WGS) entry which is preliminary data.</text>
</comment>
<dbReference type="GO" id="GO:0005730">
    <property type="term" value="C:nucleolus"/>
    <property type="evidence" value="ECO:0007669"/>
    <property type="project" value="UniProtKB-SubCell"/>
</dbReference>
<sequence>MLIFALRKCKRDGGRRQTTVRVNGAASDDDGDTSSGQIAMTPTSLAYSCPSSKVGKRFAGMVGPSLGEEHFIQDGIVQDLRSDDQKRLTYGPIYVETGFIPQAELGRPTLLQPDKGKVVIHVDCSPTATPMFEGRGGEELSTELSIALQCCLLGAKSGADMNLMGAREVTTNLLPYICFLSFGSSSSDLFFDYRFLLCLN</sequence>
<accession>A0AAW2BJ99</accession>
<dbReference type="GO" id="GO:0034473">
    <property type="term" value="P:U1 snRNA 3'-end processing"/>
    <property type="evidence" value="ECO:0007669"/>
    <property type="project" value="TreeGrafter"/>
</dbReference>
<evidence type="ECO:0000256" key="4">
    <source>
        <dbReference type="ARBA" id="ARBA00022490"/>
    </source>
</evidence>
<evidence type="ECO:0000256" key="6">
    <source>
        <dbReference type="ARBA" id="ARBA00042523"/>
    </source>
</evidence>
<evidence type="ECO:0000313" key="8">
    <source>
        <dbReference type="Proteomes" id="UP001459277"/>
    </source>
</evidence>
<dbReference type="GO" id="GO:0071035">
    <property type="term" value="P:nuclear polyadenylation-dependent rRNA catabolic process"/>
    <property type="evidence" value="ECO:0007669"/>
    <property type="project" value="TreeGrafter"/>
</dbReference>
<keyword evidence="5" id="KW-0271">Exosome</keyword>
<dbReference type="InterPro" id="IPR020568">
    <property type="entry name" value="Ribosomal_Su5_D2-typ_SF"/>
</dbReference>
<organism evidence="7 8">
    <name type="scientific">Lithocarpus litseifolius</name>
    <dbReference type="NCBI Taxonomy" id="425828"/>
    <lineage>
        <taxon>Eukaryota</taxon>
        <taxon>Viridiplantae</taxon>
        <taxon>Streptophyta</taxon>
        <taxon>Embryophyta</taxon>
        <taxon>Tracheophyta</taxon>
        <taxon>Spermatophyta</taxon>
        <taxon>Magnoliopsida</taxon>
        <taxon>eudicotyledons</taxon>
        <taxon>Gunneridae</taxon>
        <taxon>Pentapetalae</taxon>
        <taxon>rosids</taxon>
        <taxon>fabids</taxon>
        <taxon>Fagales</taxon>
        <taxon>Fagaceae</taxon>
        <taxon>Lithocarpus</taxon>
    </lineage>
</organism>
<reference evidence="7 8" key="1">
    <citation type="submission" date="2024-01" db="EMBL/GenBank/DDBJ databases">
        <title>A telomere-to-telomere, gap-free genome of sweet tea (Lithocarpus litseifolius).</title>
        <authorList>
            <person name="Zhou J."/>
        </authorList>
    </citation>
    <scope>NUCLEOTIDE SEQUENCE [LARGE SCALE GENOMIC DNA]</scope>
    <source>
        <strain evidence="7">Zhou-2022a</strain>
        <tissue evidence="7">Leaf</tissue>
    </source>
</reference>
<dbReference type="AlphaFoldDB" id="A0AAW2BJ99"/>
<evidence type="ECO:0000256" key="5">
    <source>
        <dbReference type="ARBA" id="ARBA00022835"/>
    </source>
</evidence>
<comment type="similarity">
    <text evidence="3">Belongs to the RNase PH family.</text>
</comment>
<dbReference type="InterPro" id="IPR050590">
    <property type="entry name" value="Exosome_comp_Rrp42_subfam"/>
</dbReference>
<keyword evidence="4" id="KW-0963">Cytoplasm</keyword>
<dbReference type="PANTHER" id="PTHR11097">
    <property type="entry name" value="EXOSOME COMPLEX EXONUCLEASE RIBOSOMAL RNA PROCESSING PROTEIN"/>
    <property type="match status" value="1"/>
</dbReference>
<dbReference type="Proteomes" id="UP001459277">
    <property type="component" value="Unassembled WGS sequence"/>
</dbReference>
<evidence type="ECO:0000256" key="2">
    <source>
        <dbReference type="ARBA" id="ARBA00004604"/>
    </source>
</evidence>
<gene>
    <name evidence="7" type="ORF">SO802_030579</name>
</gene>
<comment type="subcellular location">
    <subcellularLocation>
        <location evidence="1">Cytoplasm</location>
    </subcellularLocation>
    <subcellularLocation>
        <location evidence="2">Nucleus</location>
        <location evidence="2">Nucleolus</location>
    </subcellularLocation>
</comment>
<dbReference type="GO" id="GO:0035925">
    <property type="term" value="F:mRNA 3'-UTR AU-rich region binding"/>
    <property type="evidence" value="ECO:0007669"/>
    <property type="project" value="TreeGrafter"/>
</dbReference>
<dbReference type="GO" id="GO:0000176">
    <property type="term" value="C:nuclear exosome (RNase complex)"/>
    <property type="evidence" value="ECO:0007669"/>
    <property type="project" value="TreeGrafter"/>
</dbReference>
<dbReference type="GO" id="GO:0000177">
    <property type="term" value="C:cytoplasmic exosome (RNase complex)"/>
    <property type="evidence" value="ECO:0007669"/>
    <property type="project" value="TreeGrafter"/>
</dbReference>
<dbReference type="GO" id="GO:0016075">
    <property type="term" value="P:rRNA catabolic process"/>
    <property type="evidence" value="ECO:0007669"/>
    <property type="project" value="TreeGrafter"/>
</dbReference>
<dbReference type="GO" id="GO:0071028">
    <property type="term" value="P:nuclear mRNA surveillance"/>
    <property type="evidence" value="ECO:0007669"/>
    <property type="project" value="TreeGrafter"/>
</dbReference>